<keyword evidence="1" id="KW-0677">Repeat</keyword>
<sequence length="730" mass="79919">MVLPYPKSGDTWPDRSQSRSLTRKTSSSSSSSSSSSNRRAHGRNNNHVTQSIGHETIELVSNSEGGRTLSETLDLYNQECNRVRRLSLRECEDEHLKRLDLTARQAGPDVCLTSLELSNNKPAASNRRLTSESCKSLGSFVQSNQQTLQEFDLANKSVEAGGLDPILEALKEATRLVRLNLSGIKLDNKALKKLGTLLSEHPSLREVRLGKTGLGKDASKIIFQSCQTNDRLRVLDLSDNKFSDAHVRILAGLLSQHSSSCQLQELDLSKNNSKNTYLSGTGASHLQKALIEGNNRHLTILKLSHNSLGVKGGEALGALLSKSDTLKELHVAGCQLGDKDGDIGLRSICEGLMHAITESLIVPALTYLDVSHNALHPESGQYLADILQSCITLRVLKLHNNGINNDGAICLAKAIPYSTSIRDLDLRENHIFDNGAVSLAEALMHKRCNGDLQLHWQSNADMTEVGLSRIAGALKLRQSRKGWLEVETKKLKVCSYPTCFTRSNLWDDELIDICDAIDSSGQRAYNFPVFQMGGNNITKRSIGPFASTFLRQTHVKLKNLYINDTRMGDDGAALLAEALMENNSLTNLRCTKCDLTDIGAVCFSRALSSGSHLALLELRQNRIGTEGARDLLNGAKDAPNLQSLILGANEISDFSPYSLSSVDHLRTLDLSTNQLTDDGARELSRVLGNTLTPSSRKLKVLDVRNNRLTEQGIQTLTVVCLSHAISLETD</sequence>
<evidence type="ECO:0000256" key="2">
    <source>
        <dbReference type="SAM" id="MobiDB-lite"/>
    </source>
</evidence>
<name>A0A7S3P324_9STRA</name>
<dbReference type="AlphaFoldDB" id="A0A7S3P324"/>
<gene>
    <name evidence="3" type="ORF">ACOF00016_LOCUS6818</name>
</gene>
<proteinExistence type="predicted"/>
<dbReference type="Pfam" id="PF13855">
    <property type="entry name" value="LRR_8"/>
    <property type="match status" value="1"/>
</dbReference>
<dbReference type="Pfam" id="PF00560">
    <property type="entry name" value="LRR_1"/>
    <property type="match status" value="1"/>
</dbReference>
<accession>A0A7S3P324</accession>
<reference evidence="3" key="1">
    <citation type="submission" date="2021-01" db="EMBL/GenBank/DDBJ databases">
        <authorList>
            <person name="Corre E."/>
            <person name="Pelletier E."/>
            <person name="Niang G."/>
            <person name="Scheremetjew M."/>
            <person name="Finn R."/>
            <person name="Kale V."/>
            <person name="Holt S."/>
            <person name="Cochrane G."/>
            <person name="Meng A."/>
            <person name="Brown T."/>
            <person name="Cohen L."/>
        </authorList>
    </citation>
    <scope>NUCLEOTIDE SEQUENCE</scope>
    <source>
        <strain evidence="3">CCMP127</strain>
    </source>
</reference>
<dbReference type="Pfam" id="PF13516">
    <property type="entry name" value="LRR_6"/>
    <property type="match status" value="6"/>
</dbReference>
<dbReference type="PANTHER" id="PTHR24111">
    <property type="entry name" value="LEUCINE-RICH REPEAT-CONTAINING PROTEIN 34"/>
    <property type="match status" value="1"/>
</dbReference>
<dbReference type="InterPro" id="IPR032675">
    <property type="entry name" value="LRR_dom_sf"/>
</dbReference>
<dbReference type="InterPro" id="IPR052201">
    <property type="entry name" value="LRR-containing_regulator"/>
</dbReference>
<organism evidence="3">
    <name type="scientific">Amphora coffeiformis</name>
    <dbReference type="NCBI Taxonomy" id="265554"/>
    <lineage>
        <taxon>Eukaryota</taxon>
        <taxon>Sar</taxon>
        <taxon>Stramenopiles</taxon>
        <taxon>Ochrophyta</taxon>
        <taxon>Bacillariophyta</taxon>
        <taxon>Bacillariophyceae</taxon>
        <taxon>Bacillariophycidae</taxon>
        <taxon>Thalassiophysales</taxon>
        <taxon>Catenulaceae</taxon>
        <taxon>Amphora</taxon>
    </lineage>
</organism>
<dbReference type="EMBL" id="HBIM01008034">
    <property type="protein sequence ID" value="CAE0409132.1"/>
    <property type="molecule type" value="Transcribed_RNA"/>
</dbReference>
<dbReference type="PANTHER" id="PTHR24111:SF0">
    <property type="entry name" value="LEUCINE-RICH REPEAT-CONTAINING PROTEIN"/>
    <property type="match status" value="1"/>
</dbReference>
<dbReference type="Gene3D" id="3.80.10.10">
    <property type="entry name" value="Ribonuclease Inhibitor"/>
    <property type="match status" value="5"/>
</dbReference>
<feature type="region of interest" description="Disordered" evidence="2">
    <location>
        <begin position="1"/>
        <end position="52"/>
    </location>
</feature>
<dbReference type="SMART" id="SM00368">
    <property type="entry name" value="LRR_RI"/>
    <property type="match status" value="14"/>
</dbReference>
<protein>
    <submittedName>
        <fullName evidence="3">Uncharacterized protein</fullName>
    </submittedName>
</protein>
<evidence type="ECO:0000313" key="3">
    <source>
        <dbReference type="EMBL" id="CAE0409132.1"/>
    </source>
</evidence>
<dbReference type="SUPFAM" id="SSF52047">
    <property type="entry name" value="RNI-like"/>
    <property type="match status" value="3"/>
</dbReference>
<feature type="compositionally biased region" description="Low complexity" evidence="2">
    <location>
        <begin position="18"/>
        <end position="37"/>
    </location>
</feature>
<dbReference type="InterPro" id="IPR001611">
    <property type="entry name" value="Leu-rich_rpt"/>
</dbReference>
<evidence type="ECO:0000256" key="1">
    <source>
        <dbReference type="ARBA" id="ARBA00022737"/>
    </source>
</evidence>